<dbReference type="Pfam" id="PF12710">
    <property type="entry name" value="HAD"/>
    <property type="match status" value="1"/>
</dbReference>
<name>A0A8J3KNB7_9ACTN</name>
<dbReference type="InterPro" id="IPR036412">
    <property type="entry name" value="HAD-like_sf"/>
</dbReference>
<dbReference type="Proteomes" id="UP000659904">
    <property type="component" value="Unassembled WGS sequence"/>
</dbReference>
<evidence type="ECO:0000313" key="1">
    <source>
        <dbReference type="EMBL" id="GIF98409.1"/>
    </source>
</evidence>
<reference evidence="1 2" key="1">
    <citation type="submission" date="2021-01" db="EMBL/GenBank/DDBJ databases">
        <title>Whole genome shotgun sequence of Catellatospora citrea NBRC 14495.</title>
        <authorList>
            <person name="Komaki H."/>
            <person name="Tamura T."/>
        </authorList>
    </citation>
    <scope>NUCLEOTIDE SEQUENCE [LARGE SCALE GENOMIC DNA]</scope>
    <source>
        <strain evidence="1 2">NBRC 14495</strain>
    </source>
</reference>
<dbReference type="Gene3D" id="3.40.50.1000">
    <property type="entry name" value="HAD superfamily/HAD-like"/>
    <property type="match status" value="1"/>
</dbReference>
<comment type="caution">
    <text evidence="1">The sequence shown here is derived from an EMBL/GenBank/DDBJ whole genome shotgun (WGS) entry which is preliminary data.</text>
</comment>
<accession>A0A8J3KNB7</accession>
<proteinExistence type="predicted"/>
<dbReference type="SUPFAM" id="SSF56784">
    <property type="entry name" value="HAD-like"/>
    <property type="match status" value="1"/>
</dbReference>
<protein>
    <submittedName>
        <fullName evidence="1">Phosphoserine phosphatase</fullName>
    </submittedName>
</protein>
<dbReference type="Gene3D" id="1.20.1440.100">
    <property type="entry name" value="SG protein - dephosphorylation function"/>
    <property type="match status" value="1"/>
</dbReference>
<organism evidence="1 2">
    <name type="scientific">Catellatospora citrea</name>
    <dbReference type="NCBI Taxonomy" id="53366"/>
    <lineage>
        <taxon>Bacteria</taxon>
        <taxon>Bacillati</taxon>
        <taxon>Actinomycetota</taxon>
        <taxon>Actinomycetes</taxon>
        <taxon>Micromonosporales</taxon>
        <taxon>Micromonosporaceae</taxon>
        <taxon>Catellatospora</taxon>
    </lineage>
</organism>
<gene>
    <name evidence="1" type="ORF">Cci01nite_35030</name>
</gene>
<keyword evidence="2" id="KW-1185">Reference proteome</keyword>
<dbReference type="EMBL" id="BONH01000015">
    <property type="protein sequence ID" value="GIF98409.1"/>
    <property type="molecule type" value="Genomic_DNA"/>
</dbReference>
<evidence type="ECO:0000313" key="2">
    <source>
        <dbReference type="Proteomes" id="UP000659904"/>
    </source>
</evidence>
<dbReference type="InterPro" id="IPR023214">
    <property type="entry name" value="HAD_sf"/>
</dbReference>
<dbReference type="AlphaFoldDB" id="A0A8J3KNB7"/>
<sequence>MSAKVIDVFDFDHTIYDGDASRDFLLYCLRTQPGAWRELPRQVWAAGLFTVGLLSRDRFKERSFAVLKRLPDPAAVVGEFWAQHRHKVAKWYLAQHKAHDVIISASPEFLLAPVVTELGGVLIGTRIDPVTGSLAGHNCRGEEKVRRLRAVEPDAVVDRAYSDSLTDLPILLLAKQPFLVRNGMPAPFDTVASSADPQTRRRSRV</sequence>